<accession>A0ABS3L5Z4</accession>
<keyword evidence="10" id="KW-1185">Reference proteome</keyword>
<keyword evidence="4" id="KW-0572">Peptidoglycan-anchor</keyword>
<keyword evidence="6" id="KW-0472">Membrane</keyword>
<keyword evidence="3 7" id="KW-0732">Signal</keyword>
<dbReference type="RefSeq" id="WP_207671972.1">
    <property type="nucleotide sequence ID" value="NZ_JAFREM010000004.1"/>
</dbReference>
<protein>
    <submittedName>
        <fullName evidence="9">LPXTG cell wall anchor domain-containing protein</fullName>
    </submittedName>
</protein>
<sequence length="107" mass="11455">MKSKSIIISCLLVLGCFVALPLSAVASNADSEVAIRFSDWADEPGQEPTESAETPAGGGVSDSGKHYPQTGTQLTQTLTVLGLLLSGFVLFVIYKRKKEKNNEEESH</sequence>
<evidence type="ECO:0000256" key="5">
    <source>
        <dbReference type="SAM" id="MobiDB-lite"/>
    </source>
</evidence>
<evidence type="ECO:0000256" key="7">
    <source>
        <dbReference type="SAM" id="SignalP"/>
    </source>
</evidence>
<gene>
    <name evidence="9" type="ORF">JZO70_02555</name>
</gene>
<evidence type="ECO:0000256" key="3">
    <source>
        <dbReference type="ARBA" id="ARBA00022729"/>
    </source>
</evidence>
<keyword evidence="6" id="KW-1133">Transmembrane helix</keyword>
<name>A0ABS3L5Z4_9ENTE</name>
<evidence type="ECO:0000256" key="4">
    <source>
        <dbReference type="ARBA" id="ARBA00023088"/>
    </source>
</evidence>
<evidence type="ECO:0000313" key="10">
    <source>
        <dbReference type="Proteomes" id="UP000664601"/>
    </source>
</evidence>
<proteinExistence type="predicted"/>
<feature type="chain" id="PRO_5045402553" evidence="7">
    <location>
        <begin position="27"/>
        <end position="107"/>
    </location>
</feature>
<dbReference type="Proteomes" id="UP000664601">
    <property type="component" value="Unassembled WGS sequence"/>
</dbReference>
<dbReference type="Pfam" id="PF00746">
    <property type="entry name" value="Gram_pos_anchor"/>
    <property type="match status" value="1"/>
</dbReference>
<keyword evidence="6" id="KW-0812">Transmembrane</keyword>
<dbReference type="PROSITE" id="PS51257">
    <property type="entry name" value="PROKAR_LIPOPROTEIN"/>
    <property type="match status" value="1"/>
</dbReference>
<evidence type="ECO:0000313" key="9">
    <source>
        <dbReference type="EMBL" id="MBO1305027.1"/>
    </source>
</evidence>
<dbReference type="NCBIfam" id="TIGR01167">
    <property type="entry name" value="LPXTG_anchor"/>
    <property type="match status" value="1"/>
</dbReference>
<feature type="domain" description="Gram-positive cocci surface proteins LPxTG" evidence="8">
    <location>
        <begin position="61"/>
        <end position="101"/>
    </location>
</feature>
<feature type="transmembrane region" description="Helical" evidence="6">
    <location>
        <begin position="74"/>
        <end position="94"/>
    </location>
</feature>
<evidence type="ECO:0000256" key="6">
    <source>
        <dbReference type="SAM" id="Phobius"/>
    </source>
</evidence>
<dbReference type="EMBL" id="JAFREM010000004">
    <property type="protein sequence ID" value="MBO1305027.1"/>
    <property type="molecule type" value="Genomic_DNA"/>
</dbReference>
<comment type="caution">
    <text evidence="9">The sequence shown here is derived from an EMBL/GenBank/DDBJ whole genome shotgun (WGS) entry which is preliminary data.</text>
</comment>
<keyword evidence="2" id="KW-0964">Secreted</keyword>
<evidence type="ECO:0000259" key="8">
    <source>
        <dbReference type="Pfam" id="PF00746"/>
    </source>
</evidence>
<dbReference type="InterPro" id="IPR019931">
    <property type="entry name" value="LPXTG_anchor"/>
</dbReference>
<evidence type="ECO:0000256" key="2">
    <source>
        <dbReference type="ARBA" id="ARBA00022525"/>
    </source>
</evidence>
<feature type="signal peptide" evidence="7">
    <location>
        <begin position="1"/>
        <end position="26"/>
    </location>
</feature>
<keyword evidence="1" id="KW-0134">Cell wall</keyword>
<reference evidence="9 10" key="1">
    <citation type="submission" date="2021-03" db="EMBL/GenBank/DDBJ databases">
        <title>Enterococcal diversity collection.</title>
        <authorList>
            <person name="Gilmore M.S."/>
            <person name="Schwartzman J."/>
            <person name="Van Tyne D."/>
            <person name="Martin M."/>
            <person name="Earl A.M."/>
            <person name="Manson A.L."/>
            <person name="Straub T."/>
            <person name="Salamzade R."/>
            <person name="Saavedra J."/>
            <person name="Lebreton F."/>
            <person name="Prichula J."/>
            <person name="Schaufler K."/>
            <person name="Gaca A."/>
            <person name="Sgardioli B."/>
            <person name="Wagenaar J."/>
            <person name="Strong T."/>
        </authorList>
    </citation>
    <scope>NUCLEOTIDE SEQUENCE [LARGE SCALE GENOMIC DNA]</scope>
    <source>
        <strain evidence="9 10">669A</strain>
    </source>
</reference>
<organism evidence="9 10">
    <name type="scientific">Candidatus Enterococcus moelleringii</name>
    <dbReference type="NCBI Taxonomy" id="2815325"/>
    <lineage>
        <taxon>Bacteria</taxon>
        <taxon>Bacillati</taxon>
        <taxon>Bacillota</taxon>
        <taxon>Bacilli</taxon>
        <taxon>Lactobacillales</taxon>
        <taxon>Enterococcaceae</taxon>
        <taxon>Enterococcus</taxon>
    </lineage>
</organism>
<feature type="region of interest" description="Disordered" evidence="5">
    <location>
        <begin position="38"/>
        <end position="68"/>
    </location>
</feature>
<evidence type="ECO:0000256" key="1">
    <source>
        <dbReference type="ARBA" id="ARBA00022512"/>
    </source>
</evidence>